<evidence type="ECO:0000313" key="10">
    <source>
        <dbReference type="EMBL" id="PFX20904.1"/>
    </source>
</evidence>
<dbReference type="Proteomes" id="UP000225706">
    <property type="component" value="Unassembled WGS sequence"/>
</dbReference>
<dbReference type="PANTHER" id="PTHR11537">
    <property type="entry name" value="VOLTAGE-GATED POTASSIUM CHANNEL"/>
    <property type="match status" value="1"/>
</dbReference>
<sequence>MFNSTADFIENMKENNSDIAFPITRPLKMFLTGENYNGSRLMFKELIKTSGYSLIMNVKNFNRKANSIIFNTLGETIWPIVILTLLIAGISGICVWALETYFNEEEFPRSFTKGVYEGFWWAFVSMTTVGYGDKTPKFVLGRIFGVFWIFLGLVVIAMFTATATSALTIDAEALARVAGNRIGVMRNTTAMVDANKLGAKEVKEFSSKEAMQHALRVDEIDGILMDKYMASYMVYKMNDSDFKVFTEYRAEIPYELAHRNTQFLNNKFKDDGCAGVLLSKSDVDGLLIKYLKPVEAYNADSDSISLFSGKNQFTREVLLIIMGVFLGLLAVGLVAEVVIRAIKRSNKKVKNFADEIDLKEVKVHNSKGHLKDIEDKVSQLVNEVGKLQEQLAAMTSSVNDTLGGRDTSHF</sequence>
<keyword evidence="5" id="KW-0406">Ion transport</keyword>
<evidence type="ECO:0000256" key="2">
    <source>
        <dbReference type="ARBA" id="ARBA00022448"/>
    </source>
</evidence>
<feature type="domain" description="Potassium channel" evidence="9">
    <location>
        <begin position="95"/>
        <end position="168"/>
    </location>
</feature>
<evidence type="ECO:0000256" key="1">
    <source>
        <dbReference type="ARBA" id="ARBA00004141"/>
    </source>
</evidence>
<evidence type="ECO:0000256" key="3">
    <source>
        <dbReference type="ARBA" id="ARBA00022692"/>
    </source>
</evidence>
<proteinExistence type="predicted"/>
<dbReference type="GO" id="GO:0008076">
    <property type="term" value="C:voltage-gated potassium channel complex"/>
    <property type="evidence" value="ECO:0007669"/>
    <property type="project" value="InterPro"/>
</dbReference>
<dbReference type="Pfam" id="PF07885">
    <property type="entry name" value="Ion_trans_2"/>
    <property type="match status" value="1"/>
</dbReference>
<accession>A0A2B4RR35</accession>
<feature type="transmembrane region" description="Helical" evidence="8">
    <location>
        <begin position="317"/>
        <end position="339"/>
    </location>
</feature>
<comment type="subcellular location">
    <subcellularLocation>
        <location evidence="1">Membrane</location>
        <topology evidence="1">Multi-pass membrane protein</topology>
    </subcellularLocation>
</comment>
<organism evidence="10 11">
    <name type="scientific">Stylophora pistillata</name>
    <name type="common">Smooth cauliflower coral</name>
    <dbReference type="NCBI Taxonomy" id="50429"/>
    <lineage>
        <taxon>Eukaryota</taxon>
        <taxon>Metazoa</taxon>
        <taxon>Cnidaria</taxon>
        <taxon>Anthozoa</taxon>
        <taxon>Hexacorallia</taxon>
        <taxon>Scleractinia</taxon>
        <taxon>Astrocoeniina</taxon>
        <taxon>Pocilloporidae</taxon>
        <taxon>Stylophora</taxon>
    </lineage>
</organism>
<comment type="caution">
    <text evidence="10">The sequence shown here is derived from an EMBL/GenBank/DDBJ whole genome shotgun (WGS) entry which is preliminary data.</text>
</comment>
<dbReference type="STRING" id="50429.A0A2B4RR35"/>
<evidence type="ECO:0000256" key="4">
    <source>
        <dbReference type="ARBA" id="ARBA00022989"/>
    </source>
</evidence>
<gene>
    <name evidence="10" type="primary">Sh</name>
    <name evidence="10" type="ORF">AWC38_SpisGene14650</name>
</gene>
<reference evidence="11" key="1">
    <citation type="journal article" date="2017" name="bioRxiv">
        <title>Comparative analysis of the genomes of Stylophora pistillata and Acropora digitifera provides evidence for extensive differences between species of corals.</title>
        <authorList>
            <person name="Voolstra C.R."/>
            <person name="Li Y."/>
            <person name="Liew Y.J."/>
            <person name="Baumgarten S."/>
            <person name="Zoccola D."/>
            <person name="Flot J.-F."/>
            <person name="Tambutte S."/>
            <person name="Allemand D."/>
            <person name="Aranda M."/>
        </authorList>
    </citation>
    <scope>NUCLEOTIDE SEQUENCE [LARGE SCALE GENOMIC DNA]</scope>
</reference>
<dbReference type="InterPro" id="IPR013099">
    <property type="entry name" value="K_chnl_dom"/>
</dbReference>
<dbReference type="OrthoDB" id="415460at2759"/>
<dbReference type="SUPFAM" id="SSF53850">
    <property type="entry name" value="Periplasmic binding protein-like II"/>
    <property type="match status" value="1"/>
</dbReference>
<keyword evidence="11" id="KW-1185">Reference proteome</keyword>
<dbReference type="EMBL" id="LSMT01000299">
    <property type="protein sequence ID" value="PFX20904.1"/>
    <property type="molecule type" value="Genomic_DNA"/>
</dbReference>
<evidence type="ECO:0000313" key="11">
    <source>
        <dbReference type="Proteomes" id="UP000225706"/>
    </source>
</evidence>
<evidence type="ECO:0000256" key="5">
    <source>
        <dbReference type="ARBA" id="ARBA00023065"/>
    </source>
</evidence>
<name>A0A2B4RR35_STYPI</name>
<keyword evidence="3 8" id="KW-0812">Transmembrane</keyword>
<keyword evidence="6 8" id="KW-0472">Membrane</keyword>
<feature type="transmembrane region" description="Helical" evidence="8">
    <location>
        <begin position="118"/>
        <end position="134"/>
    </location>
</feature>
<feature type="transmembrane region" description="Helical" evidence="8">
    <location>
        <begin position="146"/>
        <end position="167"/>
    </location>
</feature>
<evidence type="ECO:0000256" key="8">
    <source>
        <dbReference type="SAM" id="Phobius"/>
    </source>
</evidence>
<keyword evidence="7" id="KW-0407">Ion channel</keyword>
<dbReference type="PANTHER" id="PTHR11537:SF252">
    <property type="entry name" value="POTASSIUM VOLTAGE-GATED CHANNEL PROTEIN SHAW"/>
    <property type="match status" value="1"/>
</dbReference>
<keyword evidence="2" id="KW-0813">Transport</keyword>
<evidence type="ECO:0000259" key="9">
    <source>
        <dbReference type="Pfam" id="PF07885"/>
    </source>
</evidence>
<dbReference type="GO" id="GO:0001508">
    <property type="term" value="P:action potential"/>
    <property type="evidence" value="ECO:0007669"/>
    <property type="project" value="TreeGrafter"/>
</dbReference>
<protein>
    <submittedName>
        <fullName evidence="10">Potassium voltage-gated channel protein Shaker</fullName>
    </submittedName>
</protein>
<dbReference type="Gene3D" id="1.10.287.70">
    <property type="match status" value="1"/>
</dbReference>
<evidence type="ECO:0000256" key="7">
    <source>
        <dbReference type="ARBA" id="ARBA00023303"/>
    </source>
</evidence>
<dbReference type="Gene3D" id="3.40.190.10">
    <property type="entry name" value="Periplasmic binding protein-like II"/>
    <property type="match status" value="1"/>
</dbReference>
<feature type="transmembrane region" description="Helical" evidence="8">
    <location>
        <begin position="77"/>
        <end position="98"/>
    </location>
</feature>
<dbReference type="InterPro" id="IPR028325">
    <property type="entry name" value="VG_K_chnl"/>
</dbReference>
<keyword evidence="4 8" id="KW-1133">Transmembrane helix</keyword>
<dbReference type="GO" id="GO:0005251">
    <property type="term" value="F:delayed rectifier potassium channel activity"/>
    <property type="evidence" value="ECO:0007669"/>
    <property type="project" value="TreeGrafter"/>
</dbReference>
<evidence type="ECO:0000256" key="6">
    <source>
        <dbReference type="ARBA" id="ARBA00023136"/>
    </source>
</evidence>
<dbReference type="SUPFAM" id="SSF81324">
    <property type="entry name" value="Voltage-gated potassium channels"/>
    <property type="match status" value="1"/>
</dbReference>
<dbReference type="AlphaFoldDB" id="A0A2B4RR35"/>
<dbReference type="GO" id="GO:0015276">
    <property type="term" value="F:ligand-gated monoatomic ion channel activity"/>
    <property type="evidence" value="ECO:0007669"/>
    <property type="project" value="InterPro"/>
</dbReference>